<keyword evidence="2" id="KW-1185">Reference proteome</keyword>
<sequence>MQKAALSLPDCNNLKYIQSFYSAFVSKDNAPNLLCQPDCPETFEMLGCKPKNESSARASVPMSRLSPLLKKVTIGPQRGGKMTSGESLGATGGKRLRTVDCGIPFKRPISSSGRQLVEIMRTMTADWRSG</sequence>
<organism evidence="1 2">
    <name type="scientific">Pararge aegeria aegeria</name>
    <dbReference type="NCBI Taxonomy" id="348720"/>
    <lineage>
        <taxon>Eukaryota</taxon>
        <taxon>Metazoa</taxon>
        <taxon>Ecdysozoa</taxon>
        <taxon>Arthropoda</taxon>
        <taxon>Hexapoda</taxon>
        <taxon>Insecta</taxon>
        <taxon>Pterygota</taxon>
        <taxon>Neoptera</taxon>
        <taxon>Endopterygota</taxon>
        <taxon>Lepidoptera</taxon>
        <taxon>Glossata</taxon>
        <taxon>Ditrysia</taxon>
        <taxon>Papilionoidea</taxon>
        <taxon>Nymphalidae</taxon>
        <taxon>Satyrinae</taxon>
        <taxon>Satyrini</taxon>
        <taxon>Parargina</taxon>
        <taxon>Pararge</taxon>
    </lineage>
</organism>
<evidence type="ECO:0000313" key="1">
    <source>
        <dbReference type="EMBL" id="CAH2236896.1"/>
    </source>
</evidence>
<evidence type="ECO:0000313" key="2">
    <source>
        <dbReference type="Proteomes" id="UP000838756"/>
    </source>
</evidence>
<dbReference type="Proteomes" id="UP000838756">
    <property type="component" value="Unassembled WGS sequence"/>
</dbReference>
<dbReference type="OrthoDB" id="7466345at2759"/>
<name>A0A8S4RI24_9NEOP</name>
<dbReference type="EMBL" id="CAKXAJ010025238">
    <property type="protein sequence ID" value="CAH2236896.1"/>
    <property type="molecule type" value="Genomic_DNA"/>
</dbReference>
<protein>
    <submittedName>
        <fullName evidence="1">Jg20305 protein</fullName>
    </submittedName>
</protein>
<reference evidence="1" key="1">
    <citation type="submission" date="2022-03" db="EMBL/GenBank/DDBJ databases">
        <authorList>
            <person name="Lindestad O."/>
        </authorList>
    </citation>
    <scope>NUCLEOTIDE SEQUENCE</scope>
</reference>
<proteinExistence type="predicted"/>
<accession>A0A8S4RI24</accession>
<gene>
    <name evidence="1" type="primary">jg20305</name>
    <name evidence="1" type="ORF">PAEG_LOCUS14230</name>
</gene>
<comment type="caution">
    <text evidence="1">The sequence shown here is derived from an EMBL/GenBank/DDBJ whole genome shotgun (WGS) entry which is preliminary data.</text>
</comment>
<dbReference type="AlphaFoldDB" id="A0A8S4RI24"/>